<sequence>MHTVLAFTFGVYNLEVFQILGQLNVWPRLLLTVELVFVVMGDFTLISMIIKYRPSPKDSIDAAVSLAFFLFNFHSLLPCLVVEFKSEYKAAAADPLRDLHVSANLLHLSLSSKHSEIHLKLLLIFFENSSLIFLLVWLGATSHLEFDRTASFHSTLMPTVFLR</sequence>
<dbReference type="EMBL" id="VXIV02000106">
    <property type="protein sequence ID" value="KAF6040739.1"/>
    <property type="molecule type" value="Genomic_DNA"/>
</dbReference>
<gene>
    <name evidence="2" type="ORF">EB796_000942</name>
</gene>
<protein>
    <submittedName>
        <fullName evidence="2">Uncharacterized protein</fullName>
    </submittedName>
</protein>
<keyword evidence="1" id="KW-1133">Transmembrane helix</keyword>
<evidence type="ECO:0000256" key="1">
    <source>
        <dbReference type="SAM" id="Phobius"/>
    </source>
</evidence>
<comment type="caution">
    <text evidence="2">The sequence shown here is derived from an EMBL/GenBank/DDBJ whole genome shotgun (WGS) entry which is preliminary data.</text>
</comment>
<feature type="transmembrane region" description="Helical" evidence="1">
    <location>
        <begin position="121"/>
        <end position="140"/>
    </location>
</feature>
<evidence type="ECO:0000313" key="3">
    <source>
        <dbReference type="Proteomes" id="UP000593567"/>
    </source>
</evidence>
<name>A0A7J7KRH4_BUGNE</name>
<reference evidence="2" key="1">
    <citation type="submission" date="2020-06" db="EMBL/GenBank/DDBJ databases">
        <title>Draft genome of Bugula neritina, a colonial animal packing powerful symbionts and potential medicines.</title>
        <authorList>
            <person name="Rayko M."/>
        </authorList>
    </citation>
    <scope>NUCLEOTIDE SEQUENCE [LARGE SCALE GENOMIC DNA]</scope>
    <source>
        <strain evidence="2">Kwan_BN1</strain>
    </source>
</reference>
<dbReference type="AlphaFoldDB" id="A0A7J7KRH4"/>
<dbReference type="Proteomes" id="UP000593567">
    <property type="component" value="Unassembled WGS sequence"/>
</dbReference>
<keyword evidence="1" id="KW-0812">Transmembrane</keyword>
<feature type="transmembrane region" description="Helical" evidence="1">
    <location>
        <begin position="62"/>
        <end position="82"/>
    </location>
</feature>
<proteinExistence type="predicted"/>
<organism evidence="2 3">
    <name type="scientific">Bugula neritina</name>
    <name type="common">Brown bryozoan</name>
    <name type="synonym">Sertularia neritina</name>
    <dbReference type="NCBI Taxonomy" id="10212"/>
    <lineage>
        <taxon>Eukaryota</taxon>
        <taxon>Metazoa</taxon>
        <taxon>Spiralia</taxon>
        <taxon>Lophotrochozoa</taxon>
        <taxon>Bryozoa</taxon>
        <taxon>Gymnolaemata</taxon>
        <taxon>Cheilostomatida</taxon>
        <taxon>Flustrina</taxon>
        <taxon>Buguloidea</taxon>
        <taxon>Bugulidae</taxon>
        <taxon>Bugula</taxon>
    </lineage>
</organism>
<keyword evidence="3" id="KW-1185">Reference proteome</keyword>
<accession>A0A7J7KRH4</accession>
<feature type="transmembrane region" description="Helical" evidence="1">
    <location>
        <begin position="29"/>
        <end position="50"/>
    </location>
</feature>
<keyword evidence="1" id="KW-0472">Membrane</keyword>
<evidence type="ECO:0000313" key="2">
    <source>
        <dbReference type="EMBL" id="KAF6040739.1"/>
    </source>
</evidence>